<proteinExistence type="predicted"/>
<organism evidence="2 3">
    <name type="scientific">Cotesia glomerata</name>
    <name type="common">Lepidopteran parasitic wasp</name>
    <name type="synonym">Apanteles glomeratus</name>
    <dbReference type="NCBI Taxonomy" id="32391"/>
    <lineage>
        <taxon>Eukaryota</taxon>
        <taxon>Metazoa</taxon>
        <taxon>Ecdysozoa</taxon>
        <taxon>Arthropoda</taxon>
        <taxon>Hexapoda</taxon>
        <taxon>Insecta</taxon>
        <taxon>Pterygota</taxon>
        <taxon>Neoptera</taxon>
        <taxon>Endopterygota</taxon>
        <taxon>Hymenoptera</taxon>
        <taxon>Apocrita</taxon>
        <taxon>Ichneumonoidea</taxon>
        <taxon>Braconidae</taxon>
        <taxon>Microgastrinae</taxon>
        <taxon>Cotesia</taxon>
    </lineage>
</organism>
<protein>
    <submittedName>
        <fullName evidence="2">Uncharacterized protein</fullName>
    </submittedName>
</protein>
<gene>
    <name evidence="2" type="ORF">KQX54_014817</name>
</gene>
<reference evidence="2 3" key="1">
    <citation type="journal article" date="2021" name="J. Hered.">
        <title>A chromosome-level genome assembly of the parasitoid wasp, Cotesia glomerata (Hymenoptera: Braconidae).</title>
        <authorList>
            <person name="Pinto B.J."/>
            <person name="Weis J.J."/>
            <person name="Gamble T."/>
            <person name="Ode P.J."/>
            <person name="Paul R."/>
            <person name="Zaspel J.M."/>
        </authorList>
    </citation>
    <scope>NUCLEOTIDE SEQUENCE [LARGE SCALE GENOMIC DNA]</scope>
    <source>
        <strain evidence="2">CgM1</strain>
    </source>
</reference>
<dbReference type="EMBL" id="JAHXZJ010000001">
    <property type="protein sequence ID" value="KAH0567838.1"/>
    <property type="molecule type" value="Genomic_DNA"/>
</dbReference>
<comment type="caution">
    <text evidence="2">The sequence shown here is derived from an EMBL/GenBank/DDBJ whole genome shotgun (WGS) entry which is preliminary data.</text>
</comment>
<evidence type="ECO:0000313" key="2">
    <source>
        <dbReference type="EMBL" id="KAH0567838.1"/>
    </source>
</evidence>
<sequence>MGCRTSLIVHMLHAHLDKFKNSMGAYSEEQGERPNNENNRSTASSRMTNSDGTSIVTSSVPFYTPPFPSIIPLPIVPIPPLHLNTLNEEELHEMEGNLRQAVEARIQTLQRIQLLLDAANVMMNQYQNATATSNILEMTSNG</sequence>
<feature type="compositionally biased region" description="Polar residues" evidence="1">
    <location>
        <begin position="36"/>
        <end position="54"/>
    </location>
</feature>
<feature type="region of interest" description="Disordered" evidence="1">
    <location>
        <begin position="26"/>
        <end position="54"/>
    </location>
</feature>
<evidence type="ECO:0000256" key="1">
    <source>
        <dbReference type="SAM" id="MobiDB-lite"/>
    </source>
</evidence>
<dbReference type="Proteomes" id="UP000826195">
    <property type="component" value="Unassembled WGS sequence"/>
</dbReference>
<dbReference type="AlphaFoldDB" id="A0AAV7J813"/>
<evidence type="ECO:0000313" key="3">
    <source>
        <dbReference type="Proteomes" id="UP000826195"/>
    </source>
</evidence>
<accession>A0AAV7J813</accession>
<keyword evidence="3" id="KW-1185">Reference proteome</keyword>
<name>A0AAV7J813_COTGL</name>